<keyword evidence="1" id="KW-0472">Membrane</keyword>
<dbReference type="Proteomes" id="UP001283361">
    <property type="component" value="Unassembled WGS sequence"/>
</dbReference>
<evidence type="ECO:0000313" key="2">
    <source>
        <dbReference type="EMBL" id="KAK3799789.1"/>
    </source>
</evidence>
<keyword evidence="1" id="KW-1133">Transmembrane helix</keyword>
<dbReference type="AlphaFoldDB" id="A0AAE1B5J7"/>
<sequence>MSAKNRREASRQKTVISIFKIESNNSMIQVADLRTTSIATGLSYRPSHPSYLHRSRPQVSSLLEFRAALTPGCTNILFILSIVLNAAFKQNFPQLARIYYLLL</sequence>
<reference evidence="2" key="1">
    <citation type="journal article" date="2023" name="G3 (Bethesda)">
        <title>A reference genome for the long-term kleptoplast-retaining sea slug Elysia crispata morphotype clarki.</title>
        <authorList>
            <person name="Eastman K.E."/>
            <person name="Pendleton A.L."/>
            <person name="Shaikh M.A."/>
            <person name="Suttiyut T."/>
            <person name="Ogas R."/>
            <person name="Tomko P."/>
            <person name="Gavelis G."/>
            <person name="Widhalm J.R."/>
            <person name="Wisecaver J.H."/>
        </authorList>
    </citation>
    <scope>NUCLEOTIDE SEQUENCE</scope>
    <source>
        <strain evidence="2">ECLA1</strain>
    </source>
</reference>
<name>A0AAE1B5J7_9GAST</name>
<gene>
    <name evidence="2" type="ORF">RRG08_048514</name>
</gene>
<feature type="transmembrane region" description="Helical" evidence="1">
    <location>
        <begin position="68"/>
        <end position="88"/>
    </location>
</feature>
<keyword evidence="1" id="KW-0812">Transmembrane</keyword>
<dbReference type="EMBL" id="JAWDGP010000534">
    <property type="protein sequence ID" value="KAK3799789.1"/>
    <property type="molecule type" value="Genomic_DNA"/>
</dbReference>
<organism evidence="2 3">
    <name type="scientific">Elysia crispata</name>
    <name type="common">lettuce slug</name>
    <dbReference type="NCBI Taxonomy" id="231223"/>
    <lineage>
        <taxon>Eukaryota</taxon>
        <taxon>Metazoa</taxon>
        <taxon>Spiralia</taxon>
        <taxon>Lophotrochozoa</taxon>
        <taxon>Mollusca</taxon>
        <taxon>Gastropoda</taxon>
        <taxon>Heterobranchia</taxon>
        <taxon>Euthyneura</taxon>
        <taxon>Panpulmonata</taxon>
        <taxon>Sacoglossa</taxon>
        <taxon>Placobranchoidea</taxon>
        <taxon>Plakobranchidae</taxon>
        <taxon>Elysia</taxon>
    </lineage>
</organism>
<proteinExistence type="predicted"/>
<evidence type="ECO:0000256" key="1">
    <source>
        <dbReference type="SAM" id="Phobius"/>
    </source>
</evidence>
<comment type="caution">
    <text evidence="2">The sequence shown here is derived from an EMBL/GenBank/DDBJ whole genome shotgun (WGS) entry which is preliminary data.</text>
</comment>
<accession>A0AAE1B5J7</accession>
<protein>
    <submittedName>
        <fullName evidence="2">Uncharacterized protein</fullName>
    </submittedName>
</protein>
<keyword evidence="3" id="KW-1185">Reference proteome</keyword>
<evidence type="ECO:0000313" key="3">
    <source>
        <dbReference type="Proteomes" id="UP001283361"/>
    </source>
</evidence>